<organism evidence="3 4">
    <name type="scientific">Methanocella arvoryzae (strain DSM 22066 / NBRC 105507 / MRE50)</name>
    <dbReference type="NCBI Taxonomy" id="351160"/>
    <lineage>
        <taxon>Archaea</taxon>
        <taxon>Methanobacteriati</taxon>
        <taxon>Methanobacteriota</taxon>
        <taxon>Stenosarchaea group</taxon>
        <taxon>Methanomicrobia</taxon>
        <taxon>Methanocellales</taxon>
        <taxon>Methanocellaceae</taxon>
        <taxon>Methanocella</taxon>
    </lineage>
</organism>
<dbReference type="Gene3D" id="1.25.40.10">
    <property type="entry name" value="Tetratricopeptide repeat domain"/>
    <property type="match status" value="1"/>
</dbReference>
<evidence type="ECO:0000313" key="4">
    <source>
        <dbReference type="Proteomes" id="UP000000663"/>
    </source>
</evidence>
<feature type="region of interest" description="Disordered" evidence="2">
    <location>
        <begin position="1"/>
        <end position="27"/>
    </location>
</feature>
<dbReference type="AlphaFoldDB" id="Q0W206"/>
<dbReference type="KEGG" id="rci:RCIA186"/>
<proteinExistence type="predicted"/>
<dbReference type="Proteomes" id="UP000000663">
    <property type="component" value="Chromosome"/>
</dbReference>
<keyword evidence="1" id="KW-0802">TPR repeat</keyword>
<evidence type="ECO:0000256" key="1">
    <source>
        <dbReference type="PROSITE-ProRule" id="PRU00339"/>
    </source>
</evidence>
<keyword evidence="4" id="KW-1185">Reference proteome</keyword>
<dbReference type="PROSITE" id="PS50293">
    <property type="entry name" value="TPR_REGION"/>
    <property type="match status" value="1"/>
</dbReference>
<dbReference type="STRING" id="351160.RCIA186"/>
<dbReference type="SMART" id="SM00028">
    <property type="entry name" value="TPR"/>
    <property type="match status" value="1"/>
</dbReference>
<dbReference type="SUPFAM" id="SSF48452">
    <property type="entry name" value="TPR-like"/>
    <property type="match status" value="1"/>
</dbReference>
<dbReference type="eggNOG" id="arCOG03032">
    <property type="taxonomic scope" value="Archaea"/>
</dbReference>
<dbReference type="PROSITE" id="PS50005">
    <property type="entry name" value="TPR"/>
    <property type="match status" value="1"/>
</dbReference>
<evidence type="ECO:0000256" key="2">
    <source>
        <dbReference type="SAM" id="MobiDB-lite"/>
    </source>
</evidence>
<dbReference type="InterPro" id="IPR019734">
    <property type="entry name" value="TPR_rpt"/>
</dbReference>
<sequence>MISMPKMVMGRRRGRAPASYSESGDRTALSEYEDEVSAHPDNYEARVSLGSAYQEAVMYREAIRLDDTNSAAYGLLGEALADMGDFEGAVNAMRKALRLNPKSSELYSALGKVYTGWGKPEELSVLIPGHTSSILIMSTCW</sequence>
<protein>
    <submittedName>
        <fullName evidence="3">Uncharacterized protein</fullName>
    </submittedName>
</protein>
<dbReference type="Pfam" id="PF13414">
    <property type="entry name" value="TPR_11"/>
    <property type="match status" value="1"/>
</dbReference>
<name>Q0W206_METAR</name>
<accession>Q0W206</accession>
<evidence type="ECO:0000313" key="3">
    <source>
        <dbReference type="EMBL" id="CAJ37587.1"/>
    </source>
</evidence>
<feature type="repeat" description="TPR" evidence="1">
    <location>
        <begin position="70"/>
        <end position="103"/>
    </location>
</feature>
<gene>
    <name evidence="3" type="ORF">RCIA186</name>
</gene>
<reference evidence="3 4" key="1">
    <citation type="journal article" date="2006" name="Science">
        <title>Genome of rice cluster I archaea -- the key methane producers in the rice rhizosphere.</title>
        <authorList>
            <person name="Erkel C."/>
            <person name="Kube M."/>
            <person name="Reinhardt R."/>
            <person name="Liesack W."/>
        </authorList>
    </citation>
    <scope>NUCLEOTIDE SEQUENCE [LARGE SCALE GENOMIC DNA]</scope>
    <source>
        <strain evidence="4">DSM 22066 / NBRC 105507 / MRE50</strain>
    </source>
</reference>
<dbReference type="InterPro" id="IPR011990">
    <property type="entry name" value="TPR-like_helical_dom_sf"/>
</dbReference>
<dbReference type="EMBL" id="AM114193">
    <property type="protein sequence ID" value="CAJ37587.1"/>
    <property type="molecule type" value="Genomic_DNA"/>
</dbReference>